<reference evidence="1 2" key="1">
    <citation type="submission" date="2009-01" db="EMBL/GenBank/DDBJ databases">
        <authorList>
            <person name="Fulton L."/>
            <person name="Clifton S."/>
            <person name="Fulton B."/>
            <person name="Xu J."/>
            <person name="Minx P."/>
            <person name="Pepin K.H."/>
            <person name="Johnson M."/>
            <person name="Bhonagiri V."/>
            <person name="Nash W.E."/>
            <person name="Mardis E.R."/>
            <person name="Wilson R.K."/>
        </authorList>
    </citation>
    <scope>NUCLEOTIDE SEQUENCE [LARGE SCALE GENOMIC DNA]</scope>
    <source>
        <strain evidence="1 2">DSM 5476</strain>
    </source>
</reference>
<organism evidence="1 2">
    <name type="scientific">[Clostridium] methylpentosum DSM 5476</name>
    <dbReference type="NCBI Taxonomy" id="537013"/>
    <lineage>
        <taxon>Bacteria</taxon>
        <taxon>Bacillati</taxon>
        <taxon>Bacillota</taxon>
        <taxon>Clostridia</taxon>
        <taxon>Eubacteriales</taxon>
        <taxon>Oscillospiraceae</taxon>
        <taxon>Oscillospiraceae incertae sedis</taxon>
    </lineage>
</organism>
<evidence type="ECO:0000313" key="2">
    <source>
        <dbReference type="Proteomes" id="UP000003340"/>
    </source>
</evidence>
<protein>
    <submittedName>
        <fullName evidence="1">Uncharacterized protein</fullName>
    </submittedName>
</protein>
<name>C0EA70_9FIRM</name>
<gene>
    <name evidence="1" type="ORF">CLOSTMETH_00724</name>
</gene>
<dbReference type="Proteomes" id="UP000003340">
    <property type="component" value="Unassembled WGS sequence"/>
</dbReference>
<dbReference type="AlphaFoldDB" id="C0EA70"/>
<comment type="caution">
    <text evidence="1">The sequence shown here is derived from an EMBL/GenBank/DDBJ whole genome shotgun (WGS) entry which is preliminary data.</text>
</comment>
<dbReference type="HOGENOM" id="CLU_2421772_0_0_9"/>
<accession>C0EA70</accession>
<dbReference type="EMBL" id="ACEC01000026">
    <property type="protein sequence ID" value="EEG31689.1"/>
    <property type="molecule type" value="Genomic_DNA"/>
</dbReference>
<keyword evidence="2" id="KW-1185">Reference proteome</keyword>
<sequence>MIWKIRCRGYYEDTEWKNTKKIQEYIQQSDRGRPSRGTTDDGEYLSRITVGKERNSCGCQTVLARRDAPASIKGLCPSMKNSRLYRGLLLI</sequence>
<reference evidence="1 2" key="2">
    <citation type="submission" date="2009-02" db="EMBL/GenBank/DDBJ databases">
        <title>Draft genome sequence of Clostridium methylpentosum (DSM 5476).</title>
        <authorList>
            <person name="Sudarsanam P."/>
            <person name="Ley R."/>
            <person name="Guruge J."/>
            <person name="Turnbaugh P.J."/>
            <person name="Mahowald M."/>
            <person name="Liep D."/>
            <person name="Gordon J."/>
        </authorList>
    </citation>
    <scope>NUCLEOTIDE SEQUENCE [LARGE SCALE GENOMIC DNA]</scope>
    <source>
        <strain evidence="1 2">DSM 5476</strain>
    </source>
</reference>
<evidence type="ECO:0000313" key="1">
    <source>
        <dbReference type="EMBL" id="EEG31689.1"/>
    </source>
</evidence>
<proteinExistence type="predicted"/>